<gene>
    <name evidence="3" type="ORF">SODALDRAFT_374318</name>
</gene>
<evidence type="ECO:0000313" key="4">
    <source>
        <dbReference type="Proteomes" id="UP000272025"/>
    </source>
</evidence>
<accession>A0A3N2Q5E5</accession>
<evidence type="ECO:0000256" key="1">
    <source>
        <dbReference type="SAM" id="MobiDB-lite"/>
    </source>
</evidence>
<feature type="signal peptide" evidence="2">
    <location>
        <begin position="1"/>
        <end position="34"/>
    </location>
</feature>
<feature type="region of interest" description="Disordered" evidence="1">
    <location>
        <begin position="216"/>
        <end position="239"/>
    </location>
</feature>
<organism evidence="3 4">
    <name type="scientific">Sodiomyces alkalinus (strain CBS 110278 / VKM F-3762 / F11)</name>
    <name type="common">Alkaliphilic filamentous fungus</name>
    <dbReference type="NCBI Taxonomy" id="1314773"/>
    <lineage>
        <taxon>Eukaryota</taxon>
        <taxon>Fungi</taxon>
        <taxon>Dikarya</taxon>
        <taxon>Ascomycota</taxon>
        <taxon>Pezizomycotina</taxon>
        <taxon>Sordariomycetes</taxon>
        <taxon>Hypocreomycetidae</taxon>
        <taxon>Glomerellales</taxon>
        <taxon>Plectosphaerellaceae</taxon>
        <taxon>Sodiomyces</taxon>
    </lineage>
</organism>
<dbReference type="AlphaFoldDB" id="A0A3N2Q5E5"/>
<name>A0A3N2Q5E5_SODAK</name>
<evidence type="ECO:0000313" key="3">
    <source>
        <dbReference type="EMBL" id="ROT41917.1"/>
    </source>
</evidence>
<protein>
    <submittedName>
        <fullName evidence="3">Uncharacterized protein</fullName>
    </submittedName>
</protein>
<dbReference type="GeneID" id="39583143"/>
<feature type="chain" id="PRO_5018209373" evidence="2">
    <location>
        <begin position="35"/>
        <end position="239"/>
    </location>
</feature>
<feature type="compositionally biased region" description="Polar residues" evidence="1">
    <location>
        <begin position="227"/>
        <end position="239"/>
    </location>
</feature>
<dbReference type="Proteomes" id="UP000272025">
    <property type="component" value="Unassembled WGS sequence"/>
</dbReference>
<reference evidence="3 4" key="1">
    <citation type="journal article" date="2018" name="Mol. Ecol.">
        <title>The obligate alkalophilic soda-lake fungus Sodiomyces alkalinus has shifted to a protein diet.</title>
        <authorList>
            <person name="Grum-Grzhimaylo A.A."/>
            <person name="Falkoski D.L."/>
            <person name="van den Heuvel J."/>
            <person name="Valero-Jimenez C.A."/>
            <person name="Min B."/>
            <person name="Choi I.G."/>
            <person name="Lipzen A."/>
            <person name="Daum C.G."/>
            <person name="Aanen D.K."/>
            <person name="Tsang A."/>
            <person name="Henrissat B."/>
            <person name="Bilanenko E.N."/>
            <person name="de Vries R.P."/>
            <person name="van Kan J.A.L."/>
            <person name="Grigoriev I.V."/>
            <person name="Debets A.J.M."/>
        </authorList>
    </citation>
    <scope>NUCLEOTIDE SEQUENCE [LARGE SCALE GENOMIC DNA]</scope>
    <source>
        <strain evidence="3 4">F11</strain>
    </source>
</reference>
<evidence type="ECO:0000256" key="2">
    <source>
        <dbReference type="SAM" id="SignalP"/>
    </source>
</evidence>
<dbReference type="RefSeq" id="XP_028469723.1">
    <property type="nucleotide sequence ID" value="XM_028614665.1"/>
</dbReference>
<dbReference type="EMBL" id="ML119051">
    <property type="protein sequence ID" value="ROT41917.1"/>
    <property type="molecule type" value="Genomic_DNA"/>
</dbReference>
<keyword evidence="4" id="KW-1185">Reference proteome</keyword>
<proteinExistence type="predicted"/>
<sequence length="239" mass="26689">MRCDRRPSNTASYLLARWKLVAAWVFARAQCVSAQEGNLASFERRGAKRRGHSNGNPMPFQMLMQIGNFEASGIRIAPFFHHAGWEARLPVEAVTGFAIGKATHILASSIRRRIESVELKQDHELGLRSRLSRAISSDDATGNEAQYTNLDDIEGPISIMSRHGNQPTGKQGGEIGAIHFYINSEPENRSLKEALHRSCDRRPLRKTTGRNVDERLPLEWPMPSPPCSNRSTLTGYIQG</sequence>
<keyword evidence="2" id="KW-0732">Signal</keyword>